<dbReference type="GO" id="GO:0005634">
    <property type="term" value="C:nucleus"/>
    <property type="evidence" value="ECO:0007669"/>
    <property type="project" value="UniProtKB-SubCell"/>
</dbReference>
<keyword evidence="2 5" id="KW-0238">DNA-binding</keyword>
<dbReference type="Gene3D" id="1.10.10.60">
    <property type="entry name" value="Homeodomain-like"/>
    <property type="match status" value="1"/>
</dbReference>
<dbReference type="GO" id="GO:0003677">
    <property type="term" value="F:DNA binding"/>
    <property type="evidence" value="ECO:0007669"/>
    <property type="project" value="UniProtKB-UniRule"/>
</dbReference>
<dbReference type="PROSITE" id="PS50071">
    <property type="entry name" value="HOMEOBOX_2"/>
    <property type="match status" value="1"/>
</dbReference>
<organism evidence="10 11">
    <name type="scientific">Canis lupus familiaris</name>
    <name type="common">Dog</name>
    <name type="synonym">Canis familiaris</name>
    <dbReference type="NCBI Taxonomy" id="9615"/>
    <lineage>
        <taxon>Eukaryota</taxon>
        <taxon>Metazoa</taxon>
        <taxon>Chordata</taxon>
        <taxon>Craniata</taxon>
        <taxon>Vertebrata</taxon>
        <taxon>Euteleostomi</taxon>
        <taxon>Mammalia</taxon>
        <taxon>Eutheria</taxon>
        <taxon>Laurasiatheria</taxon>
        <taxon>Carnivora</taxon>
        <taxon>Caniformia</taxon>
        <taxon>Canidae</taxon>
        <taxon>Canis</taxon>
    </lineage>
</organism>
<dbReference type="InterPro" id="IPR001356">
    <property type="entry name" value="HD"/>
</dbReference>
<evidence type="ECO:0000256" key="6">
    <source>
        <dbReference type="RuleBase" id="RU000682"/>
    </source>
</evidence>
<feature type="compositionally biased region" description="Pro residues" evidence="7">
    <location>
        <begin position="334"/>
        <end position="344"/>
    </location>
</feature>
<dbReference type="PANTHER" id="PTHR46123:SF3">
    <property type="entry name" value="DOUBLE HOMEOBOX PROTEIN 1-RELATED"/>
    <property type="match status" value="1"/>
</dbReference>
<feature type="compositionally biased region" description="Polar residues" evidence="7">
    <location>
        <begin position="128"/>
        <end position="142"/>
    </location>
</feature>
<evidence type="ECO:0000313" key="9">
    <source>
        <dbReference type="Ensembl" id="ENSCAFP00030004357.1"/>
    </source>
</evidence>
<dbReference type="Proteomes" id="UP000694429">
    <property type="component" value="Chromosome 1"/>
</dbReference>
<evidence type="ECO:0000256" key="5">
    <source>
        <dbReference type="PROSITE-ProRule" id="PRU00108"/>
    </source>
</evidence>
<reference evidence="10" key="1">
    <citation type="submission" date="2018-10" db="EMBL/GenBank/DDBJ databases">
        <title>De novo assembly of a Great Dane genome.</title>
        <authorList>
            <person name="Kidd J.M."/>
            <person name="Pendleton A.L."/>
            <person name="Shen F."/>
            <person name="Emery S."/>
        </authorList>
    </citation>
    <scope>NUCLEOTIDE SEQUENCE [LARGE SCALE GENOMIC DNA]</scope>
    <source>
        <strain evidence="10">Great Dane</strain>
    </source>
</reference>
<dbReference type="SMART" id="SM00389">
    <property type="entry name" value="HOX"/>
    <property type="match status" value="1"/>
</dbReference>
<keyword evidence="4 5" id="KW-0539">Nucleus</keyword>
<dbReference type="SUPFAM" id="SSF46689">
    <property type="entry name" value="Homeodomain-like"/>
    <property type="match status" value="1"/>
</dbReference>
<sequence length="364" mass="38896">MRPGGLVTVGNRNVHGLKFRDARISHVKFPYLLGFGISSYLCMLGASRAPQGGRRRKRTKFSKNQYQVLIEAFERDSYPDITAREELARRTQIPEPRIQVWFQNRRARIPKSTPRRPGVEAGAPVLMPSQSGSCTPDCSRLQSFAGAPSHAGPSPGDPEDAPAQALSSGLADVLNTGVALPGLEAAGSALGQSSGDFCYSPLTFGLGALGPLPASLRPLFQVEAGCSGAQQGDLGQLLSYKDWDRDGALQGWEQPPSSDQQPWWGWQPSPALQPQMAPQQLPSQPLGAWEQPPQSPSPWEHWPQPSLGEELVGVGSNFPTSLRDGMLGGSPGAPEHPSPGAPEHPSPDPHGCGAAHKASPRAKR</sequence>
<dbReference type="Proteomes" id="UP000694542">
    <property type="component" value="Chromosome 1"/>
</dbReference>
<evidence type="ECO:0000313" key="10">
    <source>
        <dbReference type="Ensembl" id="ENSCAFP00040000755.1"/>
    </source>
</evidence>
<reference evidence="9" key="2">
    <citation type="submission" date="2019-03" db="EMBL/GenBank/DDBJ databases">
        <authorList>
            <person name="Warren W.C."/>
            <person name="Johnson G.S."/>
        </authorList>
    </citation>
    <scope>NUCLEOTIDE SEQUENCE [LARGE SCALE GENOMIC DNA]</scope>
    <source>
        <strain evidence="9">Basenji</strain>
    </source>
</reference>
<keyword evidence="3 5" id="KW-0371">Homeobox</keyword>
<feature type="domain" description="Homeobox" evidence="8">
    <location>
        <begin position="52"/>
        <end position="112"/>
    </location>
</feature>
<feature type="region of interest" description="Disordered" evidence="7">
    <location>
        <begin position="247"/>
        <end position="364"/>
    </location>
</feature>
<dbReference type="Pfam" id="PF00046">
    <property type="entry name" value="Homeodomain"/>
    <property type="match status" value="1"/>
</dbReference>
<dbReference type="InterPro" id="IPR051306">
    <property type="entry name" value="Homeobox_regulator"/>
</dbReference>
<dbReference type="Ensembl" id="ENSCAFT00030004905.1">
    <property type="protein sequence ID" value="ENSCAFP00030004357.1"/>
    <property type="gene ID" value="ENSCAFG00030002651.1"/>
</dbReference>
<dbReference type="AlphaFoldDB" id="A0A8C0PXT5"/>
<dbReference type="Ensembl" id="ENSCAFT00040000892.1">
    <property type="protein sequence ID" value="ENSCAFP00040000755.1"/>
    <property type="gene ID" value="ENSCAFG00040000514.1"/>
</dbReference>
<name>A0A8C0PXT5_CANLF</name>
<accession>A0A8C0PXT5</accession>
<dbReference type="InterPro" id="IPR009057">
    <property type="entry name" value="Homeodomain-like_sf"/>
</dbReference>
<proteinExistence type="predicted"/>
<evidence type="ECO:0000256" key="7">
    <source>
        <dbReference type="SAM" id="MobiDB-lite"/>
    </source>
</evidence>
<dbReference type="PANTHER" id="PTHR46123">
    <property type="entry name" value="MIX-TYPE HOMEOBOX GENE 1-RELATED"/>
    <property type="match status" value="1"/>
</dbReference>
<dbReference type="CDD" id="cd00086">
    <property type="entry name" value="homeodomain"/>
    <property type="match status" value="1"/>
</dbReference>
<feature type="compositionally biased region" description="Low complexity" evidence="7">
    <location>
        <begin position="267"/>
        <end position="286"/>
    </location>
</feature>
<evidence type="ECO:0000313" key="11">
    <source>
        <dbReference type="Proteomes" id="UP000694542"/>
    </source>
</evidence>
<feature type="region of interest" description="Disordered" evidence="7">
    <location>
        <begin position="110"/>
        <end position="164"/>
    </location>
</feature>
<comment type="subcellular location">
    <subcellularLocation>
        <location evidence="1 5 6">Nucleus</location>
    </subcellularLocation>
</comment>
<evidence type="ECO:0000259" key="8">
    <source>
        <dbReference type="PROSITE" id="PS50071"/>
    </source>
</evidence>
<evidence type="ECO:0000256" key="4">
    <source>
        <dbReference type="ARBA" id="ARBA00023242"/>
    </source>
</evidence>
<evidence type="ECO:0000256" key="3">
    <source>
        <dbReference type="ARBA" id="ARBA00023155"/>
    </source>
</evidence>
<evidence type="ECO:0000256" key="2">
    <source>
        <dbReference type="ARBA" id="ARBA00023125"/>
    </source>
</evidence>
<feature type="DNA-binding region" description="Homeobox" evidence="5">
    <location>
        <begin position="54"/>
        <end position="113"/>
    </location>
</feature>
<protein>
    <recommendedName>
        <fullName evidence="8">Homeobox domain-containing protein</fullName>
    </recommendedName>
</protein>
<reference evidence="10" key="3">
    <citation type="submission" date="2025-05" db="UniProtKB">
        <authorList>
            <consortium name="Ensembl"/>
        </authorList>
    </citation>
    <scope>IDENTIFICATION</scope>
</reference>
<evidence type="ECO:0000256" key="1">
    <source>
        <dbReference type="ARBA" id="ARBA00004123"/>
    </source>
</evidence>